<keyword evidence="6 8" id="KW-0030">Aminoacyl-tRNA synthetase</keyword>
<reference evidence="11 12" key="1">
    <citation type="journal article" date="2020" name="Biotechnol. Biofuels">
        <title>New insights from the biogas microbiome by comprehensive genome-resolved metagenomics of nearly 1600 species originating from multiple anaerobic digesters.</title>
        <authorList>
            <person name="Campanaro S."/>
            <person name="Treu L."/>
            <person name="Rodriguez-R L.M."/>
            <person name="Kovalovszki A."/>
            <person name="Ziels R.M."/>
            <person name="Maus I."/>
            <person name="Zhu X."/>
            <person name="Kougias P.G."/>
            <person name="Basile A."/>
            <person name="Luo G."/>
            <person name="Schluter A."/>
            <person name="Konstantinidis K.T."/>
            <person name="Angelidaki I."/>
        </authorList>
    </citation>
    <scope>NUCLEOTIDE SEQUENCE [LARGE SCALE GENOMIC DNA]</scope>
    <source>
        <strain evidence="11">AS27yjCOA_165</strain>
    </source>
</reference>
<comment type="catalytic activity">
    <reaction evidence="7 8">
        <text>tRNA(His) + L-histidine + ATP = L-histidyl-tRNA(His) + AMP + diphosphate + H(+)</text>
        <dbReference type="Rhea" id="RHEA:17313"/>
        <dbReference type="Rhea" id="RHEA-COMP:9665"/>
        <dbReference type="Rhea" id="RHEA-COMP:9689"/>
        <dbReference type="ChEBI" id="CHEBI:15378"/>
        <dbReference type="ChEBI" id="CHEBI:30616"/>
        <dbReference type="ChEBI" id="CHEBI:33019"/>
        <dbReference type="ChEBI" id="CHEBI:57595"/>
        <dbReference type="ChEBI" id="CHEBI:78442"/>
        <dbReference type="ChEBI" id="CHEBI:78527"/>
        <dbReference type="ChEBI" id="CHEBI:456215"/>
        <dbReference type="EC" id="6.1.1.21"/>
    </reaction>
</comment>
<protein>
    <recommendedName>
        <fullName evidence="8">Histidine--tRNA ligase</fullName>
        <ecNumber evidence="8">6.1.1.21</ecNumber>
    </recommendedName>
    <alternativeName>
        <fullName evidence="8">Histidyl-tRNA synthetase</fullName>
        <shortName evidence="8">HisRS</shortName>
    </alternativeName>
</protein>
<dbReference type="GO" id="GO:0005737">
    <property type="term" value="C:cytoplasm"/>
    <property type="evidence" value="ECO:0007669"/>
    <property type="project" value="UniProtKB-SubCell"/>
</dbReference>
<feature type="binding site" evidence="9">
    <location>
        <position position="108"/>
    </location>
    <ligand>
        <name>L-histidine</name>
        <dbReference type="ChEBI" id="CHEBI:57595"/>
    </ligand>
</feature>
<evidence type="ECO:0000256" key="9">
    <source>
        <dbReference type="PIRSR" id="PIRSR001549-1"/>
    </source>
</evidence>
<proteinExistence type="inferred from homology"/>
<feature type="domain" description="Aminoacyl-transfer RNA synthetases class-II family profile" evidence="10">
    <location>
        <begin position="20"/>
        <end position="358"/>
    </location>
</feature>
<dbReference type="InterPro" id="IPR004154">
    <property type="entry name" value="Anticodon-bd"/>
</dbReference>
<evidence type="ECO:0000256" key="7">
    <source>
        <dbReference type="ARBA" id="ARBA00047639"/>
    </source>
</evidence>
<evidence type="ECO:0000259" key="10">
    <source>
        <dbReference type="PROSITE" id="PS50862"/>
    </source>
</evidence>
<dbReference type="InterPro" id="IPR004516">
    <property type="entry name" value="HisRS/HisZ"/>
</dbReference>
<dbReference type="InterPro" id="IPR033656">
    <property type="entry name" value="HisRS_anticodon"/>
</dbReference>
<dbReference type="PANTHER" id="PTHR11476">
    <property type="entry name" value="HISTIDYL-TRNA SYNTHETASE"/>
    <property type="match status" value="1"/>
</dbReference>
<dbReference type="AlphaFoldDB" id="A0A7X9DKP0"/>
<feature type="binding site" evidence="9">
    <location>
        <begin position="78"/>
        <end position="80"/>
    </location>
    <ligand>
        <name>L-histidine</name>
        <dbReference type="ChEBI" id="CHEBI:57595"/>
    </ligand>
</feature>
<dbReference type="PIRSF" id="PIRSF001549">
    <property type="entry name" value="His-tRNA_synth"/>
    <property type="match status" value="1"/>
</dbReference>
<accession>A0A7X9DKP0</accession>
<evidence type="ECO:0000256" key="3">
    <source>
        <dbReference type="ARBA" id="ARBA00022741"/>
    </source>
</evidence>
<dbReference type="NCBIfam" id="TIGR00442">
    <property type="entry name" value="hisS"/>
    <property type="match status" value="1"/>
</dbReference>
<dbReference type="GO" id="GO:0005524">
    <property type="term" value="F:ATP binding"/>
    <property type="evidence" value="ECO:0007669"/>
    <property type="project" value="UniProtKB-UniRule"/>
</dbReference>
<dbReference type="PROSITE" id="PS50862">
    <property type="entry name" value="AA_TRNA_LIGASE_II"/>
    <property type="match status" value="1"/>
</dbReference>
<dbReference type="Pfam" id="PF03129">
    <property type="entry name" value="HGTP_anticodon"/>
    <property type="match status" value="1"/>
</dbReference>
<dbReference type="InterPro" id="IPR006195">
    <property type="entry name" value="aa-tRNA-synth_II"/>
</dbReference>
<gene>
    <name evidence="8 11" type="primary">hisS</name>
    <name evidence="11" type="ORF">GYA27_03640</name>
</gene>
<evidence type="ECO:0000313" key="11">
    <source>
        <dbReference type="EMBL" id="NMB70265.1"/>
    </source>
</evidence>
<sequence length="437" mass="49590">MIEPSILPGFMELLPGDQIAFNKFLKKIQESYELFGFLPIDTPVIEKAEILMAKGGEETEKQTYAFTKGDNELALRFDLTVPLARYVSQRQNELYFPFKRYQIGKVYRGEKPQKGRFREFYQCDADVVARDILPLNYDAELVSLIYFTFKKLAIGDFVVRISNRKILTGLLEELGLKSTGGQILRLADKKDKMSPERFLAELSELVANQEKVDQIIEFLNFNGSPEESIHYLESRKFKSELFNTGLSELEEVVNTVRQLKVPDTNWRVDFKIIRGLDYYTGTVYETTLVEYPQLGSVCGGGRYEDLAAYYTDQKLPGVGISIGLTRFFSQLKEIGAINSNIKTTTQVLISPMTENILPKANSLASVLRQNGIRTEVFSQQSTLKKQLDYANKQGINFVAIIGEDEITSETVTIKDMGTSDQQTIALVDLLDYLIPKI</sequence>
<evidence type="ECO:0000313" key="12">
    <source>
        <dbReference type="Proteomes" id="UP000526033"/>
    </source>
</evidence>
<dbReference type="EC" id="6.1.1.21" evidence="8"/>
<dbReference type="GO" id="GO:0004821">
    <property type="term" value="F:histidine-tRNA ligase activity"/>
    <property type="evidence" value="ECO:0007669"/>
    <property type="project" value="UniProtKB-UniRule"/>
</dbReference>
<feature type="binding site" evidence="9">
    <location>
        <position position="126"/>
    </location>
    <ligand>
        <name>L-histidine</name>
        <dbReference type="ChEBI" id="CHEBI:57595"/>
    </ligand>
</feature>
<keyword evidence="8" id="KW-0963">Cytoplasm</keyword>
<dbReference type="InterPro" id="IPR045864">
    <property type="entry name" value="aa-tRNA-synth_II/BPL/LPL"/>
</dbReference>
<dbReference type="Gene3D" id="3.40.50.800">
    <property type="entry name" value="Anticodon-binding domain"/>
    <property type="match status" value="1"/>
</dbReference>
<dbReference type="EMBL" id="JAAZNL010000046">
    <property type="protein sequence ID" value="NMB70265.1"/>
    <property type="molecule type" value="Genomic_DNA"/>
</dbReference>
<dbReference type="Proteomes" id="UP000526033">
    <property type="component" value="Unassembled WGS sequence"/>
</dbReference>
<dbReference type="InterPro" id="IPR041715">
    <property type="entry name" value="HisRS-like_core"/>
</dbReference>
<dbReference type="HAMAP" id="MF_00127">
    <property type="entry name" value="His_tRNA_synth"/>
    <property type="match status" value="1"/>
</dbReference>
<dbReference type="InterPro" id="IPR036621">
    <property type="entry name" value="Anticodon-bd_dom_sf"/>
</dbReference>
<comment type="subunit">
    <text evidence="8">Homodimer.</text>
</comment>
<keyword evidence="5 8" id="KW-0648">Protein biosynthesis</keyword>
<keyword evidence="2 8" id="KW-0436">Ligase</keyword>
<organism evidence="11 12">
    <name type="scientific">candidate division WWE3 bacterium</name>
    <dbReference type="NCBI Taxonomy" id="2053526"/>
    <lineage>
        <taxon>Bacteria</taxon>
        <taxon>Katanobacteria</taxon>
    </lineage>
</organism>
<dbReference type="CDD" id="cd00859">
    <property type="entry name" value="HisRS_anticodon"/>
    <property type="match status" value="1"/>
</dbReference>
<dbReference type="Gene3D" id="3.30.930.10">
    <property type="entry name" value="Bira Bifunctional Protein, Domain 2"/>
    <property type="match status" value="1"/>
</dbReference>
<dbReference type="PANTHER" id="PTHR11476:SF7">
    <property type="entry name" value="HISTIDINE--TRNA LIGASE"/>
    <property type="match status" value="1"/>
</dbReference>
<evidence type="ECO:0000256" key="8">
    <source>
        <dbReference type="HAMAP-Rule" id="MF_00127"/>
    </source>
</evidence>
<dbReference type="GO" id="GO:0006427">
    <property type="term" value="P:histidyl-tRNA aminoacylation"/>
    <property type="evidence" value="ECO:0007669"/>
    <property type="project" value="UniProtKB-UniRule"/>
</dbReference>
<feature type="binding site" evidence="9">
    <location>
        <position position="274"/>
    </location>
    <ligand>
        <name>L-histidine</name>
        <dbReference type="ChEBI" id="CHEBI:57595"/>
    </ligand>
</feature>
<feature type="binding site" evidence="9">
    <location>
        <begin position="278"/>
        <end position="279"/>
    </location>
    <ligand>
        <name>L-histidine</name>
        <dbReference type="ChEBI" id="CHEBI:57595"/>
    </ligand>
</feature>
<keyword evidence="4 8" id="KW-0067">ATP-binding</keyword>
<dbReference type="SUPFAM" id="SSF52954">
    <property type="entry name" value="Class II aaRS ABD-related"/>
    <property type="match status" value="1"/>
</dbReference>
<evidence type="ECO:0000256" key="2">
    <source>
        <dbReference type="ARBA" id="ARBA00022598"/>
    </source>
</evidence>
<comment type="subcellular location">
    <subcellularLocation>
        <location evidence="8">Cytoplasm</location>
    </subcellularLocation>
</comment>
<dbReference type="CDD" id="cd00773">
    <property type="entry name" value="HisRS-like_core"/>
    <property type="match status" value="1"/>
</dbReference>
<evidence type="ECO:0000256" key="4">
    <source>
        <dbReference type="ARBA" id="ARBA00022840"/>
    </source>
</evidence>
<feature type="binding site" evidence="9">
    <location>
        <position position="122"/>
    </location>
    <ligand>
        <name>L-histidine</name>
        <dbReference type="ChEBI" id="CHEBI:57595"/>
    </ligand>
</feature>
<evidence type="ECO:0000256" key="6">
    <source>
        <dbReference type="ARBA" id="ARBA00023146"/>
    </source>
</evidence>
<comment type="caution">
    <text evidence="11">The sequence shown here is derived from an EMBL/GenBank/DDBJ whole genome shotgun (WGS) entry which is preliminary data.</text>
</comment>
<dbReference type="Pfam" id="PF13393">
    <property type="entry name" value="tRNA-synt_His"/>
    <property type="match status" value="1"/>
</dbReference>
<dbReference type="InterPro" id="IPR015807">
    <property type="entry name" value="His-tRNA-ligase"/>
</dbReference>
<evidence type="ECO:0000256" key="5">
    <source>
        <dbReference type="ARBA" id="ARBA00022917"/>
    </source>
</evidence>
<evidence type="ECO:0000256" key="1">
    <source>
        <dbReference type="ARBA" id="ARBA00008226"/>
    </source>
</evidence>
<comment type="similarity">
    <text evidence="1 8">Belongs to the class-II aminoacyl-tRNA synthetase family.</text>
</comment>
<dbReference type="SUPFAM" id="SSF55681">
    <property type="entry name" value="Class II aaRS and biotin synthetases"/>
    <property type="match status" value="1"/>
</dbReference>
<name>A0A7X9DKP0_UNCKA</name>
<keyword evidence="3 8" id="KW-0547">Nucleotide-binding</keyword>